<dbReference type="Proteomes" id="UP001162162">
    <property type="component" value="Unassembled WGS sequence"/>
</dbReference>
<dbReference type="PROSITE" id="PS50102">
    <property type="entry name" value="RRM"/>
    <property type="match status" value="1"/>
</dbReference>
<comment type="caution">
    <text evidence="5">The sequence shown here is derived from an EMBL/GenBank/DDBJ whole genome shotgun (WGS) entry which is preliminary data.</text>
</comment>
<name>A0AAV8X8B4_9CUCU</name>
<dbReference type="InterPro" id="IPR000504">
    <property type="entry name" value="RRM_dom"/>
</dbReference>
<feature type="region of interest" description="Disordered" evidence="3">
    <location>
        <begin position="86"/>
        <end position="142"/>
    </location>
</feature>
<dbReference type="InterPro" id="IPR035979">
    <property type="entry name" value="RBD_domain_sf"/>
</dbReference>
<reference evidence="5" key="1">
    <citation type="journal article" date="2023" name="Insect Mol. Biol.">
        <title>Genome sequencing provides insights into the evolution of gene families encoding plant cell wall-degrading enzymes in longhorned beetles.</title>
        <authorList>
            <person name="Shin N.R."/>
            <person name="Okamura Y."/>
            <person name="Kirsch R."/>
            <person name="Pauchet Y."/>
        </authorList>
    </citation>
    <scope>NUCLEOTIDE SEQUENCE</scope>
    <source>
        <strain evidence="5">AMC_N1</strain>
    </source>
</reference>
<protein>
    <recommendedName>
        <fullName evidence="4">RRM domain-containing protein</fullName>
    </recommendedName>
</protein>
<feature type="compositionally biased region" description="Basic and acidic residues" evidence="3">
    <location>
        <begin position="400"/>
        <end position="417"/>
    </location>
</feature>
<evidence type="ECO:0000313" key="5">
    <source>
        <dbReference type="EMBL" id="KAJ8935204.1"/>
    </source>
</evidence>
<evidence type="ECO:0000313" key="6">
    <source>
        <dbReference type="Proteomes" id="UP001162162"/>
    </source>
</evidence>
<accession>A0AAV8X8B4</accession>
<dbReference type="CDD" id="cd00590">
    <property type="entry name" value="RRM_SF"/>
    <property type="match status" value="1"/>
</dbReference>
<feature type="compositionally biased region" description="Polar residues" evidence="3">
    <location>
        <begin position="108"/>
        <end position="142"/>
    </location>
</feature>
<feature type="region of interest" description="Disordered" evidence="3">
    <location>
        <begin position="40"/>
        <end position="72"/>
    </location>
</feature>
<feature type="compositionally biased region" description="Basic and acidic residues" evidence="3">
    <location>
        <begin position="523"/>
        <end position="540"/>
    </location>
</feature>
<proteinExistence type="predicted"/>
<evidence type="ECO:0000256" key="2">
    <source>
        <dbReference type="PROSITE-ProRule" id="PRU00176"/>
    </source>
</evidence>
<dbReference type="Pfam" id="PF00076">
    <property type="entry name" value="RRM_1"/>
    <property type="match status" value="1"/>
</dbReference>
<dbReference type="InterPro" id="IPR012677">
    <property type="entry name" value="Nucleotide-bd_a/b_plait_sf"/>
</dbReference>
<feature type="compositionally biased region" description="Polar residues" evidence="3">
    <location>
        <begin position="86"/>
        <end position="100"/>
    </location>
</feature>
<dbReference type="AlphaFoldDB" id="A0AAV8X8B4"/>
<sequence length="613" mass="69550">MGSNNYMTPYILYDPVQPPPNFNPVKCFVELCMALEPDSRCRDSTELQNRTASSTAAISASSKLSTSASRTVAPVAPVTPVNTQIKEQQAHSYYGSSTPNGHYHSRRYSNSTSPGQYNGSVYSPQSGQYQVPQMQYNSGPPGQYMNNLSPGYNRNYYNKRKSEIESENLKKSNKKEEETRKDWSVEDAKRALTVEKDYNKRNKSQSLIIKFPDLELNRDIVSKFSTAIESVHFQQPSTPRFCFVTLNEAADPEAIIRELNRTPFGQGFLTAEYKKDREDEINIGPEDIDPLTLYVGNLAQEVTKEDMVNTYPKQKRIDIGYAKKMKYTRYAFVSFKSVDDSIEAFQKTHATQMYSKSLIVRFRRLNGTVGMPGEPKPQMPQRNDASDPHNGLSEQSTNNHNDHSDLNSHNDHNDSESHNNSSEMNVDPPANSRLAPWEMVDVSNWETSLKVVKEEPPDDSEEEDDAEQEKKPPLPPHESPFMPGCLDVAFAQHKPKVKVEVKEERESREENVTYGRANSVGGERIDLADSDVERRQRPTVEDNSNDCVIITPDKIKKETDKTGDGNTYNSLRLLNRNGRSIEFPAVSIKREVPTPTQDEMSNDCEGDRVHRRY</sequence>
<feature type="compositionally biased region" description="Acidic residues" evidence="3">
    <location>
        <begin position="456"/>
        <end position="467"/>
    </location>
</feature>
<feature type="region of interest" description="Disordered" evidence="3">
    <location>
        <begin position="500"/>
        <end position="545"/>
    </location>
</feature>
<feature type="compositionally biased region" description="Basic and acidic residues" evidence="3">
    <location>
        <begin position="500"/>
        <end position="511"/>
    </location>
</feature>
<gene>
    <name evidence="5" type="ORF">NQ318_002897</name>
</gene>
<keyword evidence="6" id="KW-1185">Reference proteome</keyword>
<dbReference type="SUPFAM" id="SSF54928">
    <property type="entry name" value="RNA-binding domain, RBD"/>
    <property type="match status" value="1"/>
</dbReference>
<evidence type="ECO:0000259" key="4">
    <source>
        <dbReference type="PROSITE" id="PS50102"/>
    </source>
</evidence>
<organism evidence="5 6">
    <name type="scientific">Aromia moschata</name>
    <dbReference type="NCBI Taxonomy" id="1265417"/>
    <lineage>
        <taxon>Eukaryota</taxon>
        <taxon>Metazoa</taxon>
        <taxon>Ecdysozoa</taxon>
        <taxon>Arthropoda</taxon>
        <taxon>Hexapoda</taxon>
        <taxon>Insecta</taxon>
        <taxon>Pterygota</taxon>
        <taxon>Neoptera</taxon>
        <taxon>Endopterygota</taxon>
        <taxon>Coleoptera</taxon>
        <taxon>Polyphaga</taxon>
        <taxon>Cucujiformia</taxon>
        <taxon>Chrysomeloidea</taxon>
        <taxon>Cerambycidae</taxon>
        <taxon>Cerambycinae</taxon>
        <taxon>Callichromatini</taxon>
        <taxon>Aromia</taxon>
    </lineage>
</organism>
<evidence type="ECO:0000256" key="3">
    <source>
        <dbReference type="SAM" id="MobiDB-lite"/>
    </source>
</evidence>
<feature type="region of interest" description="Disordered" evidence="3">
    <location>
        <begin position="448"/>
        <end position="484"/>
    </location>
</feature>
<keyword evidence="1 2" id="KW-0694">RNA-binding</keyword>
<feature type="region of interest" description="Disordered" evidence="3">
    <location>
        <begin position="587"/>
        <end position="613"/>
    </location>
</feature>
<feature type="region of interest" description="Disordered" evidence="3">
    <location>
        <begin position="368"/>
        <end position="432"/>
    </location>
</feature>
<dbReference type="GO" id="GO:0003723">
    <property type="term" value="F:RNA binding"/>
    <property type="evidence" value="ECO:0007669"/>
    <property type="project" value="UniProtKB-UniRule"/>
</dbReference>
<dbReference type="SMART" id="SM00360">
    <property type="entry name" value="RRM"/>
    <property type="match status" value="1"/>
</dbReference>
<evidence type="ECO:0000256" key="1">
    <source>
        <dbReference type="ARBA" id="ARBA00022884"/>
    </source>
</evidence>
<dbReference type="Gene3D" id="3.30.70.330">
    <property type="match status" value="1"/>
</dbReference>
<dbReference type="EMBL" id="JAPWTK010000921">
    <property type="protein sequence ID" value="KAJ8935204.1"/>
    <property type="molecule type" value="Genomic_DNA"/>
</dbReference>
<feature type="compositionally biased region" description="Low complexity" evidence="3">
    <location>
        <begin position="51"/>
        <end position="72"/>
    </location>
</feature>
<feature type="domain" description="RRM" evidence="4">
    <location>
        <begin position="291"/>
        <end position="365"/>
    </location>
</feature>